<evidence type="ECO:0000259" key="8">
    <source>
        <dbReference type="Pfam" id="PF02754"/>
    </source>
</evidence>
<reference evidence="10 11" key="2">
    <citation type="journal article" date="2015" name="Genome Announc.">
        <title>Complete Genome Sequence of Coriobacteriaceae Strain 68-1-3, a Novel Mucus-Degrading Isolate from the Swine Intestinal Tract.</title>
        <authorList>
            <person name="Looft T."/>
            <person name="Bayles D.O."/>
            <person name="Alt D.P."/>
            <person name="Stanton T.B."/>
        </authorList>
    </citation>
    <scope>NUCLEOTIDE SEQUENCE [LARGE SCALE GENOMIC DNA]</scope>
    <source>
        <strain evidence="10 11">68-1-3</strain>
    </source>
</reference>
<organism evidence="10 11">
    <name type="scientific">Berryella intestinalis</name>
    <dbReference type="NCBI Taxonomy" id="1531429"/>
    <lineage>
        <taxon>Bacteria</taxon>
        <taxon>Bacillati</taxon>
        <taxon>Actinomycetota</taxon>
        <taxon>Coriobacteriia</taxon>
        <taxon>Eggerthellales</taxon>
        <taxon>Eggerthellaceae</taxon>
        <taxon>Berryella</taxon>
    </lineage>
</organism>
<dbReference type="Gene3D" id="1.10.1060.10">
    <property type="entry name" value="Alpha-helical ferredoxin"/>
    <property type="match status" value="1"/>
</dbReference>
<sequence>MSTTTKHLKPRDMARSADVLSPVDDLATLPAPYDENGLEPGFKEPKEQWAAEHCASLDGFIALDTLKRPETKEEEDEFVRRFLAGLEKLFQDANRNAVQPLALTMEYCAKCNTCSSACHIYEAANGDEIYRPSFRADVLRRMYKRHFTPSGKYLGNFVGADVEVNWESIARLGESAYRCNLCRRCGQACPMGLDNGLVAREIRKLFSQELGIAPTPVHAKGTELQLRVGSTTGLTRPALLDTLEFIEEDIEEQTGRKVKFPIDKESADVLLLHNAGEFIAWPENPAAFAILLDEAGVNWTLSSELMGYDGVNYGAWYDDVQLKKIATAQFEVAKKLGVKRIVVGECGHAHKALGVSADRLAESGDKVPVESFIPLMAELVRTGRLKFDPKKNDFPVTLHDPCNVVRQMGIVMPQREILKAIAPQFREMTPHGVDNYCCGGGSGFAIMNSYNFGDFRNKVSSRKKFEQIINAFGDEFSNPDVVKFVCAPCSNCKGTIRDILKDFKVTKNYNVHYGGLVDIMVNGLASMERPYFEFLRD</sequence>
<keyword evidence="2" id="KW-0004">4Fe-4S</keyword>
<dbReference type="GO" id="GO:0051539">
    <property type="term" value="F:4 iron, 4 sulfur cluster binding"/>
    <property type="evidence" value="ECO:0007669"/>
    <property type="project" value="UniProtKB-KW"/>
</dbReference>
<dbReference type="HOGENOM" id="CLU_023081_6_0_11"/>
<feature type="region of interest" description="Disordered" evidence="7">
    <location>
        <begin position="1"/>
        <end position="20"/>
    </location>
</feature>
<evidence type="ECO:0000256" key="5">
    <source>
        <dbReference type="ARBA" id="ARBA00023004"/>
    </source>
</evidence>
<dbReference type="Proteomes" id="UP000031121">
    <property type="component" value="Chromosome"/>
</dbReference>
<evidence type="ECO:0000256" key="7">
    <source>
        <dbReference type="SAM" id="MobiDB-lite"/>
    </source>
</evidence>
<dbReference type="KEGG" id="cbac:JI75_04675"/>
<evidence type="ECO:0000259" key="9">
    <source>
        <dbReference type="Pfam" id="PF13183"/>
    </source>
</evidence>
<reference evidence="11" key="1">
    <citation type="submission" date="2014-08" db="EMBL/GenBank/DDBJ databases">
        <title>Coriobacteriaceae sp. complete genome.</title>
        <authorList>
            <person name="Looft T."/>
            <person name="Bayles D.O."/>
            <person name="Stanton T.B."/>
        </authorList>
    </citation>
    <scope>NUCLEOTIDE SEQUENCE [LARGE SCALE GENOMIC DNA]</scope>
    <source>
        <strain evidence="11">68-1-3</strain>
    </source>
</reference>
<dbReference type="InterPro" id="IPR004017">
    <property type="entry name" value="Cys_rich_dom"/>
</dbReference>
<dbReference type="PANTHER" id="PTHR43551">
    <property type="entry name" value="FUMARATE REDUCTASE IRON-SULFUR SUBUNIT"/>
    <property type="match status" value="1"/>
</dbReference>
<keyword evidence="11" id="KW-1185">Reference proteome</keyword>
<keyword evidence="5" id="KW-0408">Iron</keyword>
<dbReference type="Pfam" id="PF13183">
    <property type="entry name" value="Fer4_8"/>
    <property type="match status" value="1"/>
</dbReference>
<dbReference type="PROSITE" id="PS00198">
    <property type="entry name" value="4FE4S_FER_1"/>
    <property type="match status" value="1"/>
</dbReference>
<dbReference type="InterPro" id="IPR009051">
    <property type="entry name" value="Helical_ferredxn"/>
</dbReference>
<dbReference type="GO" id="GO:0046872">
    <property type="term" value="F:metal ion binding"/>
    <property type="evidence" value="ECO:0007669"/>
    <property type="project" value="UniProtKB-KW"/>
</dbReference>
<keyword evidence="6" id="KW-0411">Iron-sulfur</keyword>
<feature type="domain" description="Cysteine-rich" evidence="8">
    <location>
        <begin position="396"/>
        <end position="496"/>
    </location>
</feature>
<dbReference type="OrthoDB" id="9794954at2"/>
<dbReference type="EMBL" id="CP009302">
    <property type="protein sequence ID" value="AJC12067.1"/>
    <property type="molecule type" value="Genomic_DNA"/>
</dbReference>
<evidence type="ECO:0000256" key="1">
    <source>
        <dbReference type="ARBA" id="ARBA00022448"/>
    </source>
</evidence>
<dbReference type="AlphaFoldDB" id="A0A0A8BAD4"/>
<evidence type="ECO:0000256" key="2">
    <source>
        <dbReference type="ARBA" id="ARBA00022485"/>
    </source>
</evidence>
<dbReference type="STRING" id="1531429.JI75_04675"/>
<feature type="domain" description="4Fe-4S ferredoxin-type" evidence="9">
    <location>
        <begin position="105"/>
        <end position="193"/>
    </location>
</feature>
<dbReference type="InterPro" id="IPR017900">
    <property type="entry name" value="4Fe4S_Fe_S_CS"/>
</dbReference>
<keyword evidence="3" id="KW-0479">Metal-binding</keyword>
<gene>
    <name evidence="10" type="ORF">JI75_04675</name>
</gene>
<evidence type="ECO:0000313" key="10">
    <source>
        <dbReference type="EMBL" id="AJC12067.1"/>
    </source>
</evidence>
<protein>
    <submittedName>
        <fullName evidence="10">4Fe-4S ferredoxin</fullName>
    </submittedName>
</protein>
<dbReference type="Pfam" id="PF02754">
    <property type="entry name" value="CCG"/>
    <property type="match status" value="1"/>
</dbReference>
<keyword evidence="1" id="KW-0813">Transport</keyword>
<dbReference type="RefSeq" id="WP_039689104.1">
    <property type="nucleotide sequence ID" value="NZ_CP009302.1"/>
</dbReference>
<dbReference type="SUPFAM" id="SSF46548">
    <property type="entry name" value="alpha-helical ferredoxin"/>
    <property type="match status" value="1"/>
</dbReference>
<accession>A0A0A8BAD4</accession>
<evidence type="ECO:0000256" key="6">
    <source>
        <dbReference type="ARBA" id="ARBA00023014"/>
    </source>
</evidence>
<evidence type="ECO:0000256" key="3">
    <source>
        <dbReference type="ARBA" id="ARBA00022723"/>
    </source>
</evidence>
<evidence type="ECO:0000313" key="11">
    <source>
        <dbReference type="Proteomes" id="UP000031121"/>
    </source>
</evidence>
<dbReference type="PANTHER" id="PTHR43551:SF1">
    <property type="entry name" value="HETERODISULFIDE REDUCTASE"/>
    <property type="match status" value="1"/>
</dbReference>
<keyword evidence="4" id="KW-0249">Electron transport</keyword>
<evidence type="ECO:0000256" key="4">
    <source>
        <dbReference type="ARBA" id="ARBA00022982"/>
    </source>
</evidence>
<proteinExistence type="predicted"/>
<name>A0A0A8BAD4_9ACTN</name>
<dbReference type="GO" id="GO:0016491">
    <property type="term" value="F:oxidoreductase activity"/>
    <property type="evidence" value="ECO:0007669"/>
    <property type="project" value="UniProtKB-ARBA"/>
</dbReference>
<dbReference type="InterPro" id="IPR017896">
    <property type="entry name" value="4Fe4S_Fe-S-bd"/>
</dbReference>